<dbReference type="AlphaFoldDB" id="A0A5E4YHS3"/>
<protein>
    <recommendedName>
        <fullName evidence="3">ABC transporter substrate-binding protein</fullName>
    </recommendedName>
</protein>
<dbReference type="Proteomes" id="UP000333828">
    <property type="component" value="Unassembled WGS sequence"/>
</dbReference>
<accession>A0A5E4YHS3</accession>
<evidence type="ECO:0000313" key="1">
    <source>
        <dbReference type="EMBL" id="VVE48010.1"/>
    </source>
</evidence>
<dbReference type="PANTHER" id="PTHR35271:SF1">
    <property type="entry name" value="ABC TRANSPORTER, SUBSTRATE-BINDING LIPOPROTEIN"/>
    <property type="match status" value="1"/>
</dbReference>
<dbReference type="PANTHER" id="PTHR35271">
    <property type="entry name" value="ABC TRANSPORTER, SUBSTRATE-BINDING LIPOPROTEIN-RELATED"/>
    <property type="match status" value="1"/>
</dbReference>
<gene>
    <name evidence="1" type="ORF">PIN31115_04498</name>
</gene>
<reference evidence="1 2" key="1">
    <citation type="submission" date="2019-08" db="EMBL/GenBank/DDBJ databases">
        <authorList>
            <person name="Peeters C."/>
        </authorList>
    </citation>
    <scope>NUCLEOTIDE SEQUENCE [LARGE SCALE GENOMIC DNA]</scope>
    <source>
        <strain evidence="1 2">LMG 31115</strain>
    </source>
</reference>
<evidence type="ECO:0008006" key="3">
    <source>
        <dbReference type="Google" id="ProtNLM"/>
    </source>
</evidence>
<sequence length="337" mass="36425">MSIWLVGSTLALGAPASGPVFRIAIVTLDGIHTTERAFAATLHDQGVRTRFVLVSATQRSQALSEQISKWHPDLVYTRGATATLAVTGRVESRRMATCADRVPVVFVAVDDPVGLGILPRLSARNRNITGVIHTAPLAAQLSAIHAYGSLHRIGYLRSPNEPGSDNIARALRTAGQREHFQVIVQPLSLKPNEQIAHARLSAAITDLRERGVDVLYLGADSSIGNLRTRATRAALDAHLPTFCATERGMRALDSHCLFGLVSSQVDVGRQAARQAIAILRDKQRASRIPIEYAAHFSLLLNLEVARTLEIYPALSLLRVAQFVDPDATPLSGYSDGN</sequence>
<dbReference type="RefSeq" id="WP_174996224.1">
    <property type="nucleotide sequence ID" value="NZ_CABPSI010000005.1"/>
</dbReference>
<keyword evidence="2" id="KW-1185">Reference proteome</keyword>
<proteinExistence type="predicted"/>
<dbReference type="Pfam" id="PF04392">
    <property type="entry name" value="ABC_sub_bind"/>
    <property type="match status" value="1"/>
</dbReference>
<dbReference type="EMBL" id="CABPSI010000005">
    <property type="protein sequence ID" value="VVE48010.1"/>
    <property type="molecule type" value="Genomic_DNA"/>
</dbReference>
<name>A0A5E4YHS3_9BURK</name>
<evidence type="ECO:0000313" key="2">
    <source>
        <dbReference type="Proteomes" id="UP000333828"/>
    </source>
</evidence>
<organism evidence="1 2">
    <name type="scientific">Pandoraea iniqua</name>
    <dbReference type="NCBI Taxonomy" id="2508288"/>
    <lineage>
        <taxon>Bacteria</taxon>
        <taxon>Pseudomonadati</taxon>
        <taxon>Pseudomonadota</taxon>
        <taxon>Betaproteobacteria</taxon>
        <taxon>Burkholderiales</taxon>
        <taxon>Burkholderiaceae</taxon>
        <taxon>Pandoraea</taxon>
    </lineage>
</organism>
<dbReference type="InterPro" id="IPR007487">
    <property type="entry name" value="ABC_transpt-TYRBP-like"/>
</dbReference>
<dbReference type="Gene3D" id="3.40.50.2300">
    <property type="match status" value="2"/>
</dbReference>